<feature type="domain" description="DRBM" evidence="3">
    <location>
        <begin position="9"/>
        <end position="78"/>
    </location>
</feature>
<dbReference type="AlphaFoldDB" id="A0A0H2RUV5"/>
<feature type="region of interest" description="Disordered" evidence="2">
    <location>
        <begin position="35"/>
        <end position="61"/>
    </location>
</feature>
<dbReference type="Pfam" id="PF00035">
    <property type="entry name" value="dsrm"/>
    <property type="match status" value="1"/>
</dbReference>
<name>A0A0H2RUV5_9AGAM</name>
<evidence type="ECO:0000313" key="5">
    <source>
        <dbReference type="Proteomes" id="UP000053477"/>
    </source>
</evidence>
<proteinExistence type="predicted"/>
<evidence type="ECO:0000256" key="1">
    <source>
        <dbReference type="PROSITE-ProRule" id="PRU00266"/>
    </source>
</evidence>
<sequence length="85" mass="9151">MSTPTEHEHCKMKLNNHCQSQRDKPTPIYDTVHEGSEHAGTWKSSVSIQGEEKGTGQHTTKKGAEEAAAKAALEAMGIPVPAQAQ</sequence>
<dbReference type="GO" id="GO:0003723">
    <property type="term" value="F:RNA binding"/>
    <property type="evidence" value="ECO:0007669"/>
    <property type="project" value="UniProtKB-UniRule"/>
</dbReference>
<dbReference type="InterPro" id="IPR014720">
    <property type="entry name" value="dsRBD_dom"/>
</dbReference>
<reference evidence="4 5" key="1">
    <citation type="submission" date="2015-04" db="EMBL/GenBank/DDBJ databases">
        <title>Complete genome sequence of Schizopora paradoxa KUC8140, a cosmopolitan wood degrader in East Asia.</title>
        <authorList>
            <consortium name="DOE Joint Genome Institute"/>
            <person name="Min B."/>
            <person name="Park H."/>
            <person name="Jang Y."/>
            <person name="Kim J.-J."/>
            <person name="Kim K.H."/>
            <person name="Pangilinan J."/>
            <person name="Lipzen A."/>
            <person name="Riley R."/>
            <person name="Grigoriev I.V."/>
            <person name="Spatafora J.W."/>
            <person name="Choi I.-G."/>
        </authorList>
    </citation>
    <scope>NUCLEOTIDE SEQUENCE [LARGE SCALE GENOMIC DNA]</scope>
    <source>
        <strain evidence="4 5">KUC8140</strain>
    </source>
</reference>
<keyword evidence="1" id="KW-0694">RNA-binding</keyword>
<dbReference type="InParanoid" id="A0A0H2RUV5"/>
<dbReference type="PROSITE" id="PS50137">
    <property type="entry name" value="DS_RBD"/>
    <property type="match status" value="1"/>
</dbReference>
<dbReference type="SUPFAM" id="SSF54768">
    <property type="entry name" value="dsRNA-binding domain-like"/>
    <property type="match status" value="1"/>
</dbReference>
<keyword evidence="5" id="KW-1185">Reference proteome</keyword>
<organism evidence="4 5">
    <name type="scientific">Schizopora paradoxa</name>
    <dbReference type="NCBI Taxonomy" id="27342"/>
    <lineage>
        <taxon>Eukaryota</taxon>
        <taxon>Fungi</taxon>
        <taxon>Dikarya</taxon>
        <taxon>Basidiomycota</taxon>
        <taxon>Agaricomycotina</taxon>
        <taxon>Agaricomycetes</taxon>
        <taxon>Hymenochaetales</taxon>
        <taxon>Schizoporaceae</taxon>
        <taxon>Schizopora</taxon>
    </lineage>
</organism>
<evidence type="ECO:0000313" key="4">
    <source>
        <dbReference type="EMBL" id="KLO13233.1"/>
    </source>
</evidence>
<evidence type="ECO:0000259" key="3">
    <source>
        <dbReference type="PROSITE" id="PS50137"/>
    </source>
</evidence>
<dbReference type="Gene3D" id="3.30.160.20">
    <property type="match status" value="1"/>
</dbReference>
<evidence type="ECO:0000256" key="2">
    <source>
        <dbReference type="SAM" id="MobiDB-lite"/>
    </source>
</evidence>
<gene>
    <name evidence="4" type="ORF">SCHPADRAFT_940590</name>
</gene>
<dbReference type="Proteomes" id="UP000053477">
    <property type="component" value="Unassembled WGS sequence"/>
</dbReference>
<accession>A0A0H2RUV5</accession>
<dbReference type="OrthoDB" id="112668at2759"/>
<dbReference type="SMART" id="SM00358">
    <property type="entry name" value="DSRM"/>
    <property type="match status" value="1"/>
</dbReference>
<dbReference type="EMBL" id="KQ085963">
    <property type="protein sequence ID" value="KLO13233.1"/>
    <property type="molecule type" value="Genomic_DNA"/>
</dbReference>
<protein>
    <recommendedName>
        <fullName evidence="3">DRBM domain-containing protein</fullName>
    </recommendedName>
</protein>